<feature type="domain" description="UspA" evidence="2">
    <location>
        <begin position="8"/>
        <end position="142"/>
    </location>
</feature>
<sequence>MRQNSRLRKIIIGVDGSDASLEALRLGRSLAEPVNAQIEVITCWTYPQVFGKYIMDGFEIYKETAAKVLDQSVSRVFGPELPRDVRTRLVEGNAKVSLIEASGGADMLILGRRGSGGFSGLHIGSVSSSCVAHAECPVLVVPAPDSRESD</sequence>
<dbReference type="EMBL" id="CP093326">
    <property type="protein sequence ID" value="UNK44263.1"/>
    <property type="molecule type" value="Genomic_DNA"/>
</dbReference>
<evidence type="ECO:0000313" key="3">
    <source>
        <dbReference type="EMBL" id="UNK44263.1"/>
    </source>
</evidence>
<evidence type="ECO:0000259" key="2">
    <source>
        <dbReference type="Pfam" id="PF00582"/>
    </source>
</evidence>
<evidence type="ECO:0000313" key="4">
    <source>
        <dbReference type="Proteomes" id="UP000829069"/>
    </source>
</evidence>
<dbReference type="PRINTS" id="PR01438">
    <property type="entry name" value="UNVRSLSTRESS"/>
</dbReference>
<dbReference type="InterPro" id="IPR006015">
    <property type="entry name" value="Universal_stress_UspA"/>
</dbReference>
<accession>A0ABY3W2M3</accession>
<name>A0ABY3W2M3_9MICC</name>
<evidence type="ECO:0000256" key="1">
    <source>
        <dbReference type="ARBA" id="ARBA00008791"/>
    </source>
</evidence>
<reference evidence="3 4" key="1">
    <citation type="submission" date="2022-03" db="EMBL/GenBank/DDBJ databases">
        <title>Isotopic signatures of nitrous oxide derived from detoxification processes.</title>
        <authorList>
            <person name="Behrendt U."/>
            <person name="Buchen C."/>
            <person name="Well R."/>
            <person name="Ulrich A."/>
            <person name="Rohe L."/>
            <person name="Kolb S."/>
            <person name="Schloter M."/>
            <person name="Horn M.A."/>
            <person name="Augustin J."/>
        </authorList>
    </citation>
    <scope>NUCLEOTIDE SEQUENCE [LARGE SCALE GENOMIC DNA]</scope>
    <source>
        <strain evidence="3 4">S4-C24</strain>
    </source>
</reference>
<dbReference type="Pfam" id="PF00582">
    <property type="entry name" value="Usp"/>
    <property type="match status" value="1"/>
</dbReference>
<dbReference type="RefSeq" id="WP_241912784.1">
    <property type="nucleotide sequence ID" value="NZ_CP093326.1"/>
</dbReference>
<gene>
    <name evidence="3" type="ORF">MNQ99_09575</name>
</gene>
<keyword evidence="4" id="KW-1185">Reference proteome</keyword>
<proteinExistence type="inferred from homology"/>
<organism evidence="3 4">
    <name type="scientific">Arthrobacter sulfonylureivorans</name>
    <dbReference type="NCBI Taxonomy" id="2486855"/>
    <lineage>
        <taxon>Bacteria</taxon>
        <taxon>Bacillati</taxon>
        <taxon>Actinomycetota</taxon>
        <taxon>Actinomycetes</taxon>
        <taxon>Micrococcales</taxon>
        <taxon>Micrococcaceae</taxon>
        <taxon>Arthrobacter</taxon>
    </lineage>
</organism>
<protein>
    <submittedName>
        <fullName evidence="3">Universal stress protein</fullName>
    </submittedName>
</protein>
<comment type="similarity">
    <text evidence="1">Belongs to the universal stress protein A family.</text>
</comment>
<dbReference type="Proteomes" id="UP000829069">
    <property type="component" value="Chromosome"/>
</dbReference>
<dbReference type="InterPro" id="IPR014729">
    <property type="entry name" value="Rossmann-like_a/b/a_fold"/>
</dbReference>
<dbReference type="PANTHER" id="PTHR46553">
    <property type="entry name" value="ADENINE NUCLEOTIDE ALPHA HYDROLASES-LIKE SUPERFAMILY PROTEIN"/>
    <property type="match status" value="1"/>
</dbReference>
<dbReference type="Gene3D" id="3.40.50.620">
    <property type="entry name" value="HUPs"/>
    <property type="match status" value="1"/>
</dbReference>
<dbReference type="CDD" id="cd00293">
    <property type="entry name" value="USP-like"/>
    <property type="match status" value="1"/>
</dbReference>
<dbReference type="PANTHER" id="PTHR46553:SF3">
    <property type="entry name" value="ADENINE NUCLEOTIDE ALPHA HYDROLASES-LIKE SUPERFAMILY PROTEIN"/>
    <property type="match status" value="1"/>
</dbReference>
<dbReference type="InterPro" id="IPR006016">
    <property type="entry name" value="UspA"/>
</dbReference>
<dbReference type="SUPFAM" id="SSF52402">
    <property type="entry name" value="Adenine nucleotide alpha hydrolases-like"/>
    <property type="match status" value="1"/>
</dbReference>